<evidence type="ECO:0000313" key="2">
    <source>
        <dbReference type="Proteomes" id="UP000054217"/>
    </source>
</evidence>
<dbReference type="EMBL" id="KN831968">
    <property type="protein sequence ID" value="KIO05020.1"/>
    <property type="molecule type" value="Genomic_DNA"/>
</dbReference>
<accession>A0A0C3NVX2</accession>
<gene>
    <name evidence="1" type="ORF">M404DRAFT_532111</name>
</gene>
<dbReference type="AlphaFoldDB" id="A0A0C3NVX2"/>
<dbReference type="Proteomes" id="UP000054217">
    <property type="component" value="Unassembled WGS sequence"/>
</dbReference>
<dbReference type="InParanoid" id="A0A0C3NVX2"/>
<protein>
    <submittedName>
        <fullName evidence="1">Uncharacterized protein</fullName>
    </submittedName>
</protein>
<evidence type="ECO:0000313" key="1">
    <source>
        <dbReference type="EMBL" id="KIO05020.1"/>
    </source>
</evidence>
<proteinExistence type="predicted"/>
<reference evidence="1 2" key="1">
    <citation type="submission" date="2014-04" db="EMBL/GenBank/DDBJ databases">
        <authorList>
            <consortium name="DOE Joint Genome Institute"/>
            <person name="Kuo A."/>
            <person name="Kohler A."/>
            <person name="Costa M.D."/>
            <person name="Nagy L.G."/>
            <person name="Floudas D."/>
            <person name="Copeland A."/>
            <person name="Barry K.W."/>
            <person name="Cichocki N."/>
            <person name="Veneault-Fourrey C."/>
            <person name="LaButti K."/>
            <person name="Lindquist E.A."/>
            <person name="Lipzen A."/>
            <person name="Lundell T."/>
            <person name="Morin E."/>
            <person name="Murat C."/>
            <person name="Sun H."/>
            <person name="Tunlid A."/>
            <person name="Henrissat B."/>
            <person name="Grigoriev I.V."/>
            <person name="Hibbett D.S."/>
            <person name="Martin F."/>
            <person name="Nordberg H.P."/>
            <person name="Cantor M.N."/>
            <person name="Hua S.X."/>
        </authorList>
    </citation>
    <scope>NUCLEOTIDE SEQUENCE [LARGE SCALE GENOMIC DNA]</scope>
    <source>
        <strain evidence="1 2">Marx 270</strain>
    </source>
</reference>
<dbReference type="HOGENOM" id="CLU_2387069_0_0_1"/>
<reference evidence="2" key="2">
    <citation type="submission" date="2015-01" db="EMBL/GenBank/DDBJ databases">
        <title>Evolutionary Origins and Diversification of the Mycorrhizal Mutualists.</title>
        <authorList>
            <consortium name="DOE Joint Genome Institute"/>
            <consortium name="Mycorrhizal Genomics Consortium"/>
            <person name="Kohler A."/>
            <person name="Kuo A."/>
            <person name="Nagy L.G."/>
            <person name="Floudas D."/>
            <person name="Copeland A."/>
            <person name="Barry K.W."/>
            <person name="Cichocki N."/>
            <person name="Veneault-Fourrey C."/>
            <person name="LaButti K."/>
            <person name="Lindquist E.A."/>
            <person name="Lipzen A."/>
            <person name="Lundell T."/>
            <person name="Morin E."/>
            <person name="Murat C."/>
            <person name="Riley R."/>
            <person name="Ohm R."/>
            <person name="Sun H."/>
            <person name="Tunlid A."/>
            <person name="Henrissat B."/>
            <person name="Grigoriev I.V."/>
            <person name="Hibbett D.S."/>
            <person name="Martin F."/>
        </authorList>
    </citation>
    <scope>NUCLEOTIDE SEQUENCE [LARGE SCALE GENOMIC DNA]</scope>
    <source>
        <strain evidence="2">Marx 270</strain>
    </source>
</reference>
<sequence length="94" mass="10220">MTLSKGSRNGCSAVVIVKDGSKFKKHKPLLQTSKRLARLEEGDGIQCGSFYGCLGGWSRWLQLGKTIASTNTNCNPSPSPERPALMIRINILLS</sequence>
<organism evidence="1 2">
    <name type="scientific">Pisolithus tinctorius Marx 270</name>
    <dbReference type="NCBI Taxonomy" id="870435"/>
    <lineage>
        <taxon>Eukaryota</taxon>
        <taxon>Fungi</taxon>
        <taxon>Dikarya</taxon>
        <taxon>Basidiomycota</taxon>
        <taxon>Agaricomycotina</taxon>
        <taxon>Agaricomycetes</taxon>
        <taxon>Agaricomycetidae</taxon>
        <taxon>Boletales</taxon>
        <taxon>Sclerodermatineae</taxon>
        <taxon>Pisolithaceae</taxon>
        <taxon>Pisolithus</taxon>
    </lineage>
</organism>
<name>A0A0C3NVX2_PISTI</name>
<keyword evidence="2" id="KW-1185">Reference proteome</keyword>